<dbReference type="InterPro" id="IPR027815">
    <property type="entry name" value="CSC1/OSCA1-like_cyt"/>
</dbReference>
<feature type="domain" description="CSC1/OSCA1-like cytosolic" evidence="11">
    <location>
        <begin position="220"/>
        <end position="388"/>
    </location>
</feature>
<dbReference type="AlphaFoldDB" id="A0A507CJ94"/>
<feature type="transmembrane region" description="Helical" evidence="8">
    <location>
        <begin position="106"/>
        <end position="129"/>
    </location>
</feature>
<feature type="compositionally biased region" description="Polar residues" evidence="7">
    <location>
        <begin position="886"/>
        <end position="895"/>
    </location>
</feature>
<dbReference type="InterPro" id="IPR032880">
    <property type="entry name" value="CSC1/OSCA1-like_N"/>
</dbReference>
<feature type="transmembrane region" description="Helical" evidence="8">
    <location>
        <begin position="401"/>
        <end position="426"/>
    </location>
</feature>
<feature type="transmembrane region" description="Helical" evidence="8">
    <location>
        <begin position="660"/>
        <end position="681"/>
    </location>
</feature>
<evidence type="ECO:0000259" key="9">
    <source>
        <dbReference type="Pfam" id="PF02714"/>
    </source>
</evidence>
<feature type="transmembrane region" description="Helical" evidence="8">
    <location>
        <begin position="693"/>
        <end position="713"/>
    </location>
</feature>
<dbReference type="GO" id="GO:0005886">
    <property type="term" value="C:plasma membrane"/>
    <property type="evidence" value="ECO:0007669"/>
    <property type="project" value="TreeGrafter"/>
</dbReference>
<keyword evidence="6 8" id="KW-0472">Membrane</keyword>
<feature type="region of interest" description="Disordered" evidence="7">
    <location>
        <begin position="858"/>
        <end position="895"/>
    </location>
</feature>
<evidence type="ECO:0000256" key="3">
    <source>
        <dbReference type="ARBA" id="ARBA00022448"/>
    </source>
</evidence>
<evidence type="ECO:0000256" key="6">
    <source>
        <dbReference type="ARBA" id="ARBA00023136"/>
    </source>
</evidence>
<dbReference type="Proteomes" id="UP000319731">
    <property type="component" value="Unassembled WGS sequence"/>
</dbReference>
<organism evidence="12 13">
    <name type="scientific">Synchytrium microbalum</name>
    <dbReference type="NCBI Taxonomy" id="1806994"/>
    <lineage>
        <taxon>Eukaryota</taxon>
        <taxon>Fungi</taxon>
        <taxon>Fungi incertae sedis</taxon>
        <taxon>Chytridiomycota</taxon>
        <taxon>Chytridiomycota incertae sedis</taxon>
        <taxon>Chytridiomycetes</taxon>
        <taxon>Synchytriales</taxon>
        <taxon>Synchytriaceae</taxon>
        <taxon>Synchytrium</taxon>
    </lineage>
</organism>
<feature type="domain" description="CSC1/OSCA1-like N-terminal transmembrane" evidence="10">
    <location>
        <begin position="28"/>
        <end position="193"/>
    </location>
</feature>
<feature type="transmembrane region" description="Helical" evidence="8">
    <location>
        <begin position="28"/>
        <end position="49"/>
    </location>
</feature>
<feature type="transmembrane region" description="Helical" evidence="8">
    <location>
        <begin position="494"/>
        <end position="519"/>
    </location>
</feature>
<dbReference type="InterPro" id="IPR003864">
    <property type="entry name" value="CSC1/OSCA1-like_7TM"/>
</dbReference>
<protein>
    <recommendedName>
        <fullName evidence="14">CSC1/OSCA1-like 7TM region domain-containing protein</fullName>
    </recommendedName>
</protein>
<sequence length="895" mass="99972">MSTNDSYCAQYVANVTVTANSSLDFKGVLVQFLLQLAISAGFLIAFSFVRFTNKYTYQTRALLAPDEKKPRKLGKFPLAWVVRAFTDNETKDVNKIGMDAVMYLRFVRLCAHVFLTFTILGIPLMGFYYHSPDFAGAPLHSNVNGQGGITFGSINFIPPSLNQLTLANLNQNSPFLWLPAAAAWIFSFILYGALAYEYHRYTTLRQLYFHSPTFTDSYSNRTVLLTNIPHKLQSDTALARYVESLDVGVPIAQALVGRNVSSLAKLVKLHQKTTAKLEKVLFKYLAQPDRPSESRPTMRIKGGRRVDAIAHLGNRLHRLEEEIYAMRSKSDDSYVTNASGFISFETAYAAQVATKALRNGVAVRQKTKMIAPPDATLSPSFDSILWDNIGITRPIRHSRQILATVLLLGLTIAWFFVGVFIAWITSLDNIQKYLPAVAASIRSSEAGIIFVTSVFSPFLYYLANWILPNILDIISNIQGVASKSGQAKSTLNKFFAFQVYQSVFVVSFSALWAIISAWVHNECLSVTNNDPTGYLVRQAAIGLSSNSTFYIAVIIASVTGYAFEIFQGVKLIKVLYTRIFASLTPRKEFELSSPPTFQYATQYGGLLITFLLALIYSIIAPLVLPFALIFYGIAYIVMKYQMYWVYGNRFESGGTWWPKIFRLCVISIFVFQFFTFAVYLLTTAQADSGNNSARSCTIFLAILPFLSIIYYIITERYYLPKSEYMTLHHSEEQEAARSHKLERSSTKLTLADRAFHPAMAAPLPIVWVNRKQAPYLASFYSAMYDDFTDYLRKKISSIHGAATIEDAGLDSRNIKRLRVARDASRDDLLLAKDEEVVAKQEVAEGILDGEVTTLVGEGEDGDMYPMVGSNSNRNSGSGGRMYGDNVGSTSAIGYQ</sequence>
<evidence type="ECO:0000259" key="11">
    <source>
        <dbReference type="Pfam" id="PF14703"/>
    </source>
</evidence>
<feature type="transmembrane region" description="Helical" evidence="8">
    <location>
        <begin position="539"/>
        <end position="563"/>
    </location>
</feature>
<feature type="domain" description="CSC1/OSCA1-like 7TM region" evidence="9">
    <location>
        <begin position="399"/>
        <end position="678"/>
    </location>
</feature>
<dbReference type="PANTHER" id="PTHR13018:SF139">
    <property type="entry name" value="PHOSPHATE METABOLISM PROTEIN 7"/>
    <property type="match status" value="1"/>
</dbReference>
<comment type="caution">
    <text evidence="12">The sequence shown here is derived from an EMBL/GenBank/DDBJ whole genome shotgun (WGS) entry which is preliminary data.</text>
</comment>
<dbReference type="Pfam" id="PF14703">
    <property type="entry name" value="PHM7_cyt"/>
    <property type="match status" value="1"/>
</dbReference>
<evidence type="ECO:0000256" key="8">
    <source>
        <dbReference type="SAM" id="Phobius"/>
    </source>
</evidence>
<name>A0A507CJ94_9FUNG</name>
<dbReference type="EMBL" id="QEAO01000001">
    <property type="protein sequence ID" value="TPX38346.1"/>
    <property type="molecule type" value="Genomic_DNA"/>
</dbReference>
<evidence type="ECO:0000313" key="12">
    <source>
        <dbReference type="EMBL" id="TPX38346.1"/>
    </source>
</evidence>
<keyword evidence="5 8" id="KW-1133">Transmembrane helix</keyword>
<dbReference type="GO" id="GO:0005227">
    <property type="term" value="F:calcium-activated cation channel activity"/>
    <property type="evidence" value="ECO:0007669"/>
    <property type="project" value="InterPro"/>
</dbReference>
<proteinExistence type="inferred from homology"/>
<dbReference type="Pfam" id="PF02714">
    <property type="entry name" value="RSN1_7TM"/>
    <property type="match status" value="1"/>
</dbReference>
<evidence type="ECO:0000256" key="5">
    <source>
        <dbReference type="ARBA" id="ARBA00022989"/>
    </source>
</evidence>
<dbReference type="InterPro" id="IPR045122">
    <property type="entry name" value="Csc1-like"/>
</dbReference>
<dbReference type="OrthoDB" id="2150324at2759"/>
<keyword evidence="4 8" id="KW-0812">Transmembrane</keyword>
<evidence type="ECO:0000313" key="13">
    <source>
        <dbReference type="Proteomes" id="UP000319731"/>
    </source>
</evidence>
<evidence type="ECO:0000256" key="7">
    <source>
        <dbReference type="SAM" id="MobiDB-lite"/>
    </source>
</evidence>
<feature type="transmembrane region" description="Helical" evidence="8">
    <location>
        <begin position="607"/>
        <end position="640"/>
    </location>
</feature>
<evidence type="ECO:0000256" key="2">
    <source>
        <dbReference type="ARBA" id="ARBA00007779"/>
    </source>
</evidence>
<feature type="transmembrane region" description="Helical" evidence="8">
    <location>
        <begin position="175"/>
        <end position="196"/>
    </location>
</feature>
<keyword evidence="13" id="KW-1185">Reference proteome</keyword>
<accession>A0A507CJ94</accession>
<comment type="similarity">
    <text evidence="2">Belongs to the CSC1 (TC 1.A.17) family.</text>
</comment>
<evidence type="ECO:0000256" key="4">
    <source>
        <dbReference type="ARBA" id="ARBA00022692"/>
    </source>
</evidence>
<keyword evidence="3" id="KW-0813">Transport</keyword>
<gene>
    <name evidence="12" type="ORF">SmJEL517_g00176</name>
</gene>
<evidence type="ECO:0000259" key="10">
    <source>
        <dbReference type="Pfam" id="PF13967"/>
    </source>
</evidence>
<feature type="transmembrane region" description="Helical" evidence="8">
    <location>
        <begin position="446"/>
        <end position="467"/>
    </location>
</feature>
<comment type="subcellular location">
    <subcellularLocation>
        <location evidence="1">Membrane</location>
        <topology evidence="1">Multi-pass membrane protein</topology>
    </subcellularLocation>
</comment>
<dbReference type="Pfam" id="PF13967">
    <property type="entry name" value="RSN1_TM"/>
    <property type="match status" value="1"/>
</dbReference>
<reference evidence="12 13" key="1">
    <citation type="journal article" date="2019" name="Sci. Rep.">
        <title>Comparative genomics of chytrid fungi reveal insights into the obligate biotrophic and pathogenic lifestyle of Synchytrium endobioticum.</title>
        <authorList>
            <person name="van de Vossenberg B.T.L.H."/>
            <person name="Warris S."/>
            <person name="Nguyen H.D.T."/>
            <person name="van Gent-Pelzer M.P.E."/>
            <person name="Joly D.L."/>
            <person name="van de Geest H.C."/>
            <person name="Bonants P.J.M."/>
            <person name="Smith D.S."/>
            <person name="Levesque C.A."/>
            <person name="van der Lee T.A.J."/>
        </authorList>
    </citation>
    <scope>NUCLEOTIDE SEQUENCE [LARGE SCALE GENOMIC DNA]</scope>
    <source>
        <strain evidence="12 13">JEL517</strain>
    </source>
</reference>
<evidence type="ECO:0008006" key="14">
    <source>
        <dbReference type="Google" id="ProtNLM"/>
    </source>
</evidence>
<dbReference type="GeneID" id="42001403"/>
<dbReference type="RefSeq" id="XP_031028060.1">
    <property type="nucleotide sequence ID" value="XM_031166106.1"/>
</dbReference>
<dbReference type="PANTHER" id="PTHR13018">
    <property type="entry name" value="PROBABLE MEMBRANE PROTEIN DUF221-RELATED"/>
    <property type="match status" value="1"/>
</dbReference>
<evidence type="ECO:0000256" key="1">
    <source>
        <dbReference type="ARBA" id="ARBA00004141"/>
    </source>
</evidence>